<sequence>MLPCEKNVYVLKVNSWMTSEQYIKYKESLGVEDNYIDNKNNVIQFDGKTQDSINSLSGSNIINSSISTSSLTRDQIMSVAYQYNNHKWYCSKQNYDGSKAANPNWWQRPSFITSYNTYYYQVPYCWGGAHSLSEFDQKINEGYAAGNVHTKDHYYVGGTAGVDCSGFVSKCWGIYDRWSTYDIMKYRSQINYNALQKGDVLCNSDHVMLFYKKDADNNYIVYESTKGGYDRVIHRARSKSEVEGIYGAYKCPFVAN</sequence>
<organism evidence="1 2">
    <name type="scientific">Caldicellulosiruptor hydrothermalis (strain DSM 18901 / VKM B-2411 / 108)</name>
    <dbReference type="NCBI Taxonomy" id="632292"/>
    <lineage>
        <taxon>Bacteria</taxon>
        <taxon>Bacillati</taxon>
        <taxon>Bacillota</taxon>
        <taxon>Bacillota incertae sedis</taxon>
        <taxon>Caldicellulosiruptorales</taxon>
        <taxon>Caldicellulosiruptoraceae</taxon>
        <taxon>Caldicellulosiruptor</taxon>
    </lineage>
</organism>
<evidence type="ECO:0000313" key="1">
    <source>
        <dbReference type="EMBL" id="ADQ07498.1"/>
    </source>
</evidence>
<name>E4QD04_CALH1</name>
<proteinExistence type="predicted"/>
<dbReference type="EMBL" id="CP002219">
    <property type="protein sequence ID" value="ADQ07498.1"/>
    <property type="molecule type" value="Genomic_DNA"/>
</dbReference>
<dbReference type="InterPro" id="IPR038765">
    <property type="entry name" value="Papain-like_cys_pep_sf"/>
</dbReference>
<reference key="1">
    <citation type="submission" date="2010-09" db="EMBL/GenBank/DDBJ databases">
        <title>Complete sequence of Caldicellulosiruptor hydrothermalis 108.</title>
        <authorList>
            <consortium name="US DOE Joint Genome Institute"/>
            <person name="Lucas S."/>
            <person name="Copeland A."/>
            <person name="Lapidus A."/>
            <person name="Cheng J.-F."/>
            <person name="Bruce D."/>
            <person name="Goodwin L."/>
            <person name="Pitluck S."/>
            <person name="Davenport K."/>
            <person name="Detter J.C."/>
            <person name="Han C."/>
            <person name="Tapia R."/>
            <person name="Land M."/>
            <person name="Hauser L."/>
            <person name="Chang Y.-J."/>
            <person name="Jeffries C."/>
            <person name="Kyrpides N."/>
            <person name="Ivanova N."/>
            <person name="Mikhailova N."/>
            <person name="Blumer-Schuette S.E."/>
            <person name="Kelly R.M."/>
            <person name="Woyke T."/>
        </authorList>
    </citation>
    <scope>NUCLEOTIDE SEQUENCE</scope>
    <source>
        <strain>108</strain>
    </source>
</reference>
<dbReference type="HOGENOM" id="CLU_1084544_0_0_9"/>
<dbReference type="KEGG" id="chd:Calhy_1784"/>
<keyword evidence="2" id="KW-1185">Reference proteome</keyword>
<accession>E4QD04</accession>
<dbReference type="eggNOG" id="COG0791">
    <property type="taxonomic scope" value="Bacteria"/>
</dbReference>
<evidence type="ECO:0000313" key="2">
    <source>
        <dbReference type="Proteomes" id="UP000006890"/>
    </source>
</evidence>
<dbReference type="STRING" id="632292.Calhy_1784"/>
<gene>
    <name evidence="1" type="ordered locus">Calhy_1784</name>
</gene>
<reference evidence="1 2" key="2">
    <citation type="journal article" date="2011" name="J. Bacteriol.">
        <title>Complete genome sequences for the anaerobic, extremely thermophilic plant biomass-degrading bacteria Caldicellulosiruptor hydrothermalis, Caldicellulosiruptor kristjanssonii, Caldicellulosiruptor kronotskyensis, Caldicellulosiruptor owensenis, and Caldicellulosiruptor lactoaceticus.</title>
        <authorList>
            <person name="Blumer-Schuette S.E."/>
            <person name="Ozdemir I."/>
            <person name="Mistry D."/>
            <person name="Lucas S."/>
            <person name="Lapidus A."/>
            <person name="Cheng J.F."/>
            <person name="Goodwin L.A."/>
            <person name="Pitluck S."/>
            <person name="Land M.L."/>
            <person name="Hauser L.J."/>
            <person name="Woyke T."/>
            <person name="Mikhailova N."/>
            <person name="Pati A."/>
            <person name="Kyrpides N.C."/>
            <person name="Ivanova N."/>
            <person name="Detter J.C."/>
            <person name="Walston-Davenport K."/>
            <person name="Han S."/>
            <person name="Adams M.W."/>
            <person name="Kelly R.M."/>
        </authorList>
    </citation>
    <scope>NUCLEOTIDE SEQUENCE [LARGE SCALE GENOMIC DNA]</scope>
    <source>
        <strain evidence="2">DSM 18901 / VKM B-2411 / 108</strain>
    </source>
</reference>
<dbReference type="SUPFAM" id="SSF54001">
    <property type="entry name" value="Cysteine proteinases"/>
    <property type="match status" value="1"/>
</dbReference>
<dbReference type="Gene3D" id="3.90.1720.10">
    <property type="entry name" value="endopeptidase domain like (from Nostoc punctiforme)"/>
    <property type="match status" value="1"/>
</dbReference>
<protein>
    <submittedName>
        <fullName evidence="1">Uncharacterized protein</fullName>
    </submittedName>
</protein>
<dbReference type="AlphaFoldDB" id="E4QD04"/>
<dbReference type="Proteomes" id="UP000006890">
    <property type="component" value="Chromosome"/>
</dbReference>